<keyword evidence="1" id="KW-0472">Membrane</keyword>
<reference evidence="2 3" key="1">
    <citation type="submission" date="2023-11" db="EMBL/GenBank/DDBJ databases">
        <authorList>
            <person name="Xu M."/>
            <person name="Jiang T."/>
        </authorList>
    </citation>
    <scope>NUCLEOTIDE SEQUENCE [LARGE SCALE GENOMIC DNA]</scope>
    <source>
        <strain evidence="2 3">SD</strain>
    </source>
</reference>
<evidence type="ECO:0000313" key="2">
    <source>
        <dbReference type="EMBL" id="MDX8152178.1"/>
    </source>
</evidence>
<dbReference type="RefSeq" id="WP_319954334.1">
    <property type="nucleotide sequence ID" value="NZ_JAXAVX010000005.1"/>
</dbReference>
<keyword evidence="3" id="KW-1185">Reference proteome</keyword>
<comment type="caution">
    <text evidence="2">The sequence shown here is derived from an EMBL/GenBank/DDBJ whole genome shotgun (WGS) entry which is preliminary data.</text>
</comment>
<name>A0ABU4VMR2_9ACTN</name>
<keyword evidence="1" id="KW-1133">Transmembrane helix</keyword>
<feature type="transmembrane region" description="Helical" evidence="1">
    <location>
        <begin position="21"/>
        <end position="43"/>
    </location>
</feature>
<evidence type="ECO:0000256" key="1">
    <source>
        <dbReference type="SAM" id="Phobius"/>
    </source>
</evidence>
<accession>A0ABU4VMR2</accession>
<organism evidence="2 3">
    <name type="scientific">Patulibacter brassicae</name>
    <dbReference type="NCBI Taxonomy" id="1705717"/>
    <lineage>
        <taxon>Bacteria</taxon>
        <taxon>Bacillati</taxon>
        <taxon>Actinomycetota</taxon>
        <taxon>Thermoleophilia</taxon>
        <taxon>Solirubrobacterales</taxon>
        <taxon>Patulibacteraceae</taxon>
        <taxon>Patulibacter</taxon>
    </lineage>
</organism>
<dbReference type="EMBL" id="JAXAVX010000005">
    <property type="protein sequence ID" value="MDX8152178.1"/>
    <property type="molecule type" value="Genomic_DNA"/>
</dbReference>
<keyword evidence="1" id="KW-0812">Transmembrane</keyword>
<protein>
    <submittedName>
        <fullName evidence="2">Uncharacterized protein</fullName>
    </submittedName>
</protein>
<dbReference type="Proteomes" id="UP001277761">
    <property type="component" value="Unassembled WGS sequence"/>
</dbReference>
<evidence type="ECO:0000313" key="3">
    <source>
        <dbReference type="Proteomes" id="UP001277761"/>
    </source>
</evidence>
<gene>
    <name evidence="2" type="ORF">SK069_11275</name>
</gene>
<sequence length="46" mass="4840">MGDDEERSRLGRRVALVERLLFGRIAYVALAVVLVTAAIVALAGGA</sequence>
<proteinExistence type="predicted"/>